<name>A0ABT5DCZ8_9BACT</name>
<keyword evidence="2" id="KW-1185">Reference proteome</keyword>
<protein>
    <recommendedName>
        <fullName evidence="3">RelA/SpoT domain-containing protein</fullName>
    </recommendedName>
</protein>
<dbReference type="RefSeq" id="WP_272141464.1">
    <property type="nucleotide sequence ID" value="NZ_JAQNDM010000002.1"/>
</dbReference>
<reference evidence="1 2" key="1">
    <citation type="submission" date="2022-11" db="EMBL/GenBank/DDBJ databases">
        <title>Minimal conservation of predation-associated metabolite biosynthetic gene clusters underscores biosynthetic potential of Myxococcota including descriptions for ten novel species: Archangium lansinium sp. nov., Myxococcus landrumus sp. nov., Nannocystis bai.</title>
        <authorList>
            <person name="Ahearne A."/>
            <person name="Stevens C."/>
            <person name="Dowd S."/>
        </authorList>
    </citation>
    <scope>NUCLEOTIDE SEQUENCE [LARGE SCALE GENOMIC DNA]</scope>
    <source>
        <strain evidence="1 2">NCWAL01</strain>
    </source>
</reference>
<gene>
    <name evidence="1" type="ORF">POL68_23735</name>
</gene>
<proteinExistence type="predicted"/>
<dbReference type="InterPro" id="IPR043519">
    <property type="entry name" value="NT_sf"/>
</dbReference>
<comment type="caution">
    <text evidence="1">The sequence shown here is derived from an EMBL/GenBank/DDBJ whole genome shotgun (WGS) entry which is preliminary data.</text>
</comment>
<accession>A0ABT5DCZ8</accession>
<dbReference type="Gene3D" id="3.30.460.10">
    <property type="entry name" value="Beta Polymerase, domain 2"/>
    <property type="match status" value="1"/>
</dbReference>
<evidence type="ECO:0008006" key="3">
    <source>
        <dbReference type="Google" id="ProtNLM"/>
    </source>
</evidence>
<dbReference type="EMBL" id="JAQNDM010000002">
    <property type="protein sequence ID" value="MDC0711503.1"/>
    <property type="molecule type" value="Genomic_DNA"/>
</dbReference>
<dbReference type="SUPFAM" id="SSF81301">
    <property type="entry name" value="Nucleotidyltransferase"/>
    <property type="match status" value="1"/>
</dbReference>
<evidence type="ECO:0000313" key="2">
    <source>
        <dbReference type="Proteomes" id="UP001221838"/>
    </source>
</evidence>
<organism evidence="1 2">
    <name type="scientific">Stigmatella ashevillensis</name>
    <dbReference type="NCBI Taxonomy" id="2995309"/>
    <lineage>
        <taxon>Bacteria</taxon>
        <taxon>Pseudomonadati</taxon>
        <taxon>Myxococcota</taxon>
        <taxon>Myxococcia</taxon>
        <taxon>Myxococcales</taxon>
        <taxon>Cystobacterineae</taxon>
        <taxon>Archangiaceae</taxon>
        <taxon>Stigmatella</taxon>
    </lineage>
</organism>
<sequence length="284" mass="33211">MADPFLMSRELAPFTRSLVDQHFTHWRAGRPRRWEERLDAVRHWLDEQTRPYEAVGLALIAQMGPLLTEIQQSLPVHERRRFLYRMDADHLRKSPEGILEKMAREWHEAGGTAPPKGFHNLADLKDLGRFRIVASFLSDVERLSARLEATYDASRGRTLSPAQQHLAQGFRLIDNRFEDLIHSRPPKRKSGERCRKGLFAPQEPSLSHYRIEVQIVTAFQEGWDKKDHHLIYERVRTGQALDERHREMSFALSEHLFIADYLFDNIKQSADTSARSRRAASRRR</sequence>
<evidence type="ECO:0000313" key="1">
    <source>
        <dbReference type="EMBL" id="MDC0711503.1"/>
    </source>
</evidence>
<dbReference type="Proteomes" id="UP001221838">
    <property type="component" value="Unassembled WGS sequence"/>
</dbReference>